<gene>
    <name evidence="3" type="ORF">A6M13_14505</name>
</gene>
<dbReference type="SUPFAM" id="SSF52540">
    <property type="entry name" value="P-loop containing nucleoside triphosphate hydrolases"/>
    <property type="match status" value="1"/>
</dbReference>
<dbReference type="EMBL" id="MASJ01000018">
    <property type="protein sequence ID" value="OCS84908.1"/>
    <property type="molecule type" value="Genomic_DNA"/>
</dbReference>
<dbReference type="Pfam" id="PF17863">
    <property type="entry name" value="AAA_lid_2"/>
    <property type="match status" value="1"/>
</dbReference>
<dbReference type="Pfam" id="PF07726">
    <property type="entry name" value="AAA_3"/>
    <property type="match status" value="1"/>
</dbReference>
<dbReference type="InterPro" id="IPR050764">
    <property type="entry name" value="CbbQ/NirQ/NorQ/GpvN"/>
</dbReference>
<dbReference type="Proteomes" id="UP000093199">
    <property type="component" value="Unassembled WGS sequence"/>
</dbReference>
<sequence>MHNESKIILQQLQRVIHGKEDILEAVWLTFLAGGHVLLEDLPGVGKTTLAKAMSAVLALDGQRVQLTPDTVASDITGFMLYNQHEHRFTLKKGIIMTNILLADELNRTSSRTQAALLEAMQEKQVTIDDTSYALPTPFHVIATQNPSGSIGTQPIPLAQLDRFMTKLSIGYPSKEAQIQMLKRREEIVEPIASKEQLLAWQEHVTHIHMDDALYAYVTDLVEASRNDTAIEVGISPRGALALCQYARARAFYYGRAFVLPEDVMESFMNVCAHRIVTRTQLPHDVLQTLLARVPSPDEMTLRK</sequence>
<organism evidence="3 4">
    <name type="scientific">Caryophanon tenue</name>
    <dbReference type="NCBI Taxonomy" id="33978"/>
    <lineage>
        <taxon>Bacteria</taxon>
        <taxon>Bacillati</taxon>
        <taxon>Bacillota</taxon>
        <taxon>Bacilli</taxon>
        <taxon>Bacillales</taxon>
        <taxon>Caryophanaceae</taxon>
        <taxon>Caryophanon</taxon>
    </lineage>
</organism>
<dbReference type="OrthoDB" id="9808397at2"/>
<dbReference type="InterPro" id="IPR027417">
    <property type="entry name" value="P-loop_NTPase"/>
</dbReference>
<dbReference type="Gene3D" id="3.40.50.300">
    <property type="entry name" value="P-loop containing nucleotide triphosphate hydrolases"/>
    <property type="match status" value="1"/>
</dbReference>
<protein>
    <recommendedName>
        <fullName evidence="5">AAA family ATPase</fullName>
    </recommendedName>
</protein>
<dbReference type="PANTHER" id="PTHR42759">
    <property type="entry name" value="MOXR FAMILY PROTEIN"/>
    <property type="match status" value="1"/>
</dbReference>
<dbReference type="Gene3D" id="1.10.8.80">
    <property type="entry name" value="Magnesium chelatase subunit I, C-Terminal domain"/>
    <property type="match status" value="1"/>
</dbReference>
<reference evidence="3 4" key="1">
    <citation type="submission" date="2016-07" db="EMBL/GenBank/DDBJ databases">
        <title>Caryophanon tenue genome sequencing.</title>
        <authorList>
            <person name="Verma A."/>
            <person name="Pal Y."/>
            <person name="Krishnamurthi S."/>
        </authorList>
    </citation>
    <scope>NUCLEOTIDE SEQUENCE [LARGE SCALE GENOMIC DNA]</scope>
    <source>
        <strain evidence="3 4">DSM 14152</strain>
    </source>
</reference>
<accession>A0A1C0YCJ7</accession>
<evidence type="ECO:0000313" key="4">
    <source>
        <dbReference type="Proteomes" id="UP000093199"/>
    </source>
</evidence>
<evidence type="ECO:0000259" key="1">
    <source>
        <dbReference type="Pfam" id="PF07726"/>
    </source>
</evidence>
<dbReference type="GO" id="GO:0016887">
    <property type="term" value="F:ATP hydrolysis activity"/>
    <property type="evidence" value="ECO:0007669"/>
    <property type="project" value="InterPro"/>
</dbReference>
<dbReference type="PIRSF" id="PIRSF002849">
    <property type="entry name" value="AAA_ATPase_chaperone_MoxR_prd"/>
    <property type="match status" value="1"/>
</dbReference>
<name>A0A1C0YCJ7_9BACL</name>
<dbReference type="InterPro" id="IPR041628">
    <property type="entry name" value="ChlI/MoxR_AAA_lid"/>
</dbReference>
<dbReference type="AlphaFoldDB" id="A0A1C0YCJ7"/>
<evidence type="ECO:0008006" key="5">
    <source>
        <dbReference type="Google" id="ProtNLM"/>
    </source>
</evidence>
<dbReference type="RefSeq" id="WP_066545391.1">
    <property type="nucleotide sequence ID" value="NZ_MASJ01000018.1"/>
</dbReference>
<dbReference type="STRING" id="33978.A6M13_14505"/>
<dbReference type="CDD" id="cd00009">
    <property type="entry name" value="AAA"/>
    <property type="match status" value="1"/>
</dbReference>
<proteinExistence type="predicted"/>
<dbReference type="InterPro" id="IPR011703">
    <property type="entry name" value="ATPase_AAA-3"/>
</dbReference>
<keyword evidence="4" id="KW-1185">Reference proteome</keyword>
<feature type="domain" description="ATPase AAA-3" evidence="1">
    <location>
        <begin position="35"/>
        <end position="164"/>
    </location>
</feature>
<comment type="caution">
    <text evidence="3">The sequence shown here is derived from an EMBL/GenBank/DDBJ whole genome shotgun (WGS) entry which is preliminary data.</text>
</comment>
<evidence type="ECO:0000313" key="3">
    <source>
        <dbReference type="EMBL" id="OCS84908.1"/>
    </source>
</evidence>
<evidence type="ECO:0000259" key="2">
    <source>
        <dbReference type="Pfam" id="PF17863"/>
    </source>
</evidence>
<feature type="domain" description="ChlI/MoxR AAA lid" evidence="2">
    <location>
        <begin position="223"/>
        <end position="280"/>
    </location>
</feature>
<dbReference type="PANTHER" id="PTHR42759:SF5">
    <property type="entry name" value="METHANOL DEHYDROGENASE REGULATOR"/>
    <property type="match status" value="1"/>
</dbReference>
<dbReference type="GO" id="GO:0005524">
    <property type="term" value="F:ATP binding"/>
    <property type="evidence" value="ECO:0007669"/>
    <property type="project" value="InterPro"/>
</dbReference>